<evidence type="ECO:0000259" key="1">
    <source>
        <dbReference type="Pfam" id="PF14470"/>
    </source>
</evidence>
<evidence type="ECO:0000313" key="3">
    <source>
        <dbReference type="Proteomes" id="UP001185927"/>
    </source>
</evidence>
<accession>A0ABU4C3Y7</accession>
<name>A0ABU4C3Y7_RHOGO</name>
<comment type="caution">
    <text evidence="2">The sequence shown here is derived from an EMBL/GenBank/DDBJ whole genome shotgun (WGS) entry which is preliminary data.</text>
</comment>
<dbReference type="Proteomes" id="UP001185927">
    <property type="component" value="Unassembled WGS sequence"/>
</dbReference>
<proteinExistence type="predicted"/>
<reference evidence="2 3" key="1">
    <citation type="submission" date="2023-10" db="EMBL/GenBank/DDBJ databases">
        <title>Development of a sustainable strategy for remediation of hydrocarbon-contaminated territories based on the waste exchange concept.</title>
        <authorList>
            <person name="Krivoruchko A."/>
        </authorList>
    </citation>
    <scope>NUCLEOTIDE SEQUENCE [LARGE SCALE GENOMIC DNA]</scope>
    <source>
        <strain evidence="2 3">IEGM 1203</strain>
    </source>
</reference>
<dbReference type="RefSeq" id="WP_317545587.1">
    <property type="nucleotide sequence ID" value="NZ_JAWLKB010000031.1"/>
</dbReference>
<keyword evidence="3" id="KW-1185">Reference proteome</keyword>
<dbReference type="Pfam" id="PF14470">
    <property type="entry name" value="bPH_3"/>
    <property type="match status" value="1"/>
</dbReference>
<organism evidence="2 3">
    <name type="scientific">Rhodococcus globerulus</name>
    <dbReference type="NCBI Taxonomy" id="33008"/>
    <lineage>
        <taxon>Bacteria</taxon>
        <taxon>Bacillati</taxon>
        <taxon>Actinomycetota</taxon>
        <taxon>Actinomycetes</taxon>
        <taxon>Mycobacteriales</taxon>
        <taxon>Nocardiaceae</taxon>
        <taxon>Rhodococcus</taxon>
    </lineage>
</organism>
<dbReference type="InterPro" id="IPR039519">
    <property type="entry name" value="YokE-like_PH"/>
</dbReference>
<dbReference type="EMBL" id="JAWLKB010000031">
    <property type="protein sequence ID" value="MDV6271125.1"/>
    <property type="molecule type" value="Genomic_DNA"/>
</dbReference>
<protein>
    <submittedName>
        <fullName evidence="2">PH domain-containing protein</fullName>
    </submittedName>
</protein>
<evidence type="ECO:0000313" key="2">
    <source>
        <dbReference type="EMBL" id="MDV6271125.1"/>
    </source>
</evidence>
<gene>
    <name evidence="2" type="ORF">R3Q16_31340</name>
</gene>
<feature type="domain" description="YokE-like PH" evidence="1">
    <location>
        <begin position="129"/>
        <end position="208"/>
    </location>
</feature>
<sequence>MGIIHTTSTRLLAPFDHSFNAISAAMQSLGMEVTSGQNPIVGSARRSLRQNRWAAEVSAGVRQEGPSTTVVDWSVDMLGDKHFDVIADILGAAKVEIDDLGVADALERLGKMGRFFGAREAGTLTQIIHIDERVIELAQGVYNGNQGMLVLTSSRLFFFDKKSMGSNLEEFDFAAISSIGQSKKMGGETISISISGRSAEIKQVAHGRSDVFIRAFKDAKAAGANVGAPTVSTPAAPDLVEQIRKIAELRDLGILSADEFEAKKSELLARM</sequence>